<dbReference type="EMBL" id="RBNI01020823">
    <property type="protein sequence ID" value="RUO96523.1"/>
    <property type="molecule type" value="Genomic_DNA"/>
</dbReference>
<evidence type="ECO:0000313" key="2">
    <source>
        <dbReference type="EMBL" id="RUO96523.1"/>
    </source>
</evidence>
<evidence type="ECO:0000259" key="1">
    <source>
        <dbReference type="PROSITE" id="PS50142"/>
    </source>
</evidence>
<evidence type="ECO:0000313" key="3">
    <source>
        <dbReference type="Proteomes" id="UP000268093"/>
    </source>
</evidence>
<dbReference type="PROSITE" id="PS50142">
    <property type="entry name" value="RNASE_3_2"/>
    <property type="match status" value="1"/>
</dbReference>
<dbReference type="GO" id="GO:0004525">
    <property type="term" value="F:ribonuclease III activity"/>
    <property type="evidence" value="ECO:0007669"/>
    <property type="project" value="InterPro"/>
</dbReference>
<sequence length="204" mass="23478">MLRRTFALPPLARLTPPPLPYTATNLTSLALLHTTHPWQERRSRKQVLAAIGAKEPTPALVALGARLGLPFNPELLRQIVTHHSFVGEVEEPNNRRFEYLGKRVLGLYVSEYVHIKYPFLPKENFSQVLAGYIGNATLANLGREVGMQHVVRWTEPTGPESAKRFVHMHILSRELNVRDLIEIHNPKRYLTWLMRRQNRKEPES</sequence>
<dbReference type="SUPFAM" id="SSF69065">
    <property type="entry name" value="RNase III domain-like"/>
    <property type="match status" value="1"/>
</dbReference>
<gene>
    <name evidence="2" type="ORF">BC936DRAFT_141891</name>
</gene>
<dbReference type="InterPro" id="IPR036389">
    <property type="entry name" value="RNase_III_sf"/>
</dbReference>
<feature type="non-terminal residue" evidence="2">
    <location>
        <position position="204"/>
    </location>
</feature>
<dbReference type="Proteomes" id="UP000268093">
    <property type="component" value="Unassembled WGS sequence"/>
</dbReference>
<name>A0A433A1G0_9FUNG</name>
<proteinExistence type="predicted"/>
<protein>
    <submittedName>
        <fullName evidence="2">Ribonuclease III domain-containing protein</fullName>
    </submittedName>
</protein>
<dbReference type="OrthoDB" id="67027at2759"/>
<feature type="domain" description="RNase III" evidence="1">
    <location>
        <begin position="63"/>
        <end position="182"/>
    </location>
</feature>
<keyword evidence="3" id="KW-1185">Reference proteome</keyword>
<reference evidence="2 3" key="1">
    <citation type="journal article" date="2018" name="New Phytol.">
        <title>Phylogenomics of Endogonaceae and evolution of mycorrhizas within Mucoromycota.</title>
        <authorList>
            <person name="Chang Y."/>
            <person name="Desiro A."/>
            <person name="Na H."/>
            <person name="Sandor L."/>
            <person name="Lipzen A."/>
            <person name="Clum A."/>
            <person name="Barry K."/>
            <person name="Grigoriev I.V."/>
            <person name="Martin F.M."/>
            <person name="Stajich J.E."/>
            <person name="Smith M.E."/>
            <person name="Bonito G."/>
            <person name="Spatafora J.W."/>
        </authorList>
    </citation>
    <scope>NUCLEOTIDE SEQUENCE [LARGE SCALE GENOMIC DNA]</scope>
    <source>
        <strain evidence="2 3">GMNB39</strain>
    </source>
</reference>
<dbReference type="Gene3D" id="1.10.1520.10">
    <property type="entry name" value="Ribonuclease III domain"/>
    <property type="match status" value="1"/>
</dbReference>
<dbReference type="InterPro" id="IPR000999">
    <property type="entry name" value="RNase_III_dom"/>
</dbReference>
<accession>A0A433A1G0</accession>
<organism evidence="2 3">
    <name type="scientific">Jimgerdemannia flammicorona</name>
    <dbReference type="NCBI Taxonomy" id="994334"/>
    <lineage>
        <taxon>Eukaryota</taxon>
        <taxon>Fungi</taxon>
        <taxon>Fungi incertae sedis</taxon>
        <taxon>Mucoromycota</taxon>
        <taxon>Mucoromycotina</taxon>
        <taxon>Endogonomycetes</taxon>
        <taxon>Endogonales</taxon>
        <taxon>Endogonaceae</taxon>
        <taxon>Jimgerdemannia</taxon>
    </lineage>
</organism>
<comment type="caution">
    <text evidence="2">The sequence shown here is derived from an EMBL/GenBank/DDBJ whole genome shotgun (WGS) entry which is preliminary data.</text>
</comment>
<dbReference type="AlphaFoldDB" id="A0A433A1G0"/>
<dbReference type="GO" id="GO:0006396">
    <property type="term" value="P:RNA processing"/>
    <property type="evidence" value="ECO:0007669"/>
    <property type="project" value="InterPro"/>
</dbReference>
<dbReference type="CDD" id="cd00593">
    <property type="entry name" value="RIBOc"/>
    <property type="match status" value="1"/>
</dbReference>
<dbReference type="SMART" id="SM00535">
    <property type="entry name" value="RIBOc"/>
    <property type="match status" value="1"/>
</dbReference>
<dbReference type="Pfam" id="PF14622">
    <property type="entry name" value="Ribonucleas_3_3"/>
    <property type="match status" value="1"/>
</dbReference>